<evidence type="ECO:0000256" key="1">
    <source>
        <dbReference type="SAM" id="MobiDB-lite"/>
    </source>
</evidence>
<proteinExistence type="predicted"/>
<gene>
    <name evidence="2" type="ORF">EYF80_000615</name>
</gene>
<dbReference type="Proteomes" id="UP000314294">
    <property type="component" value="Unassembled WGS sequence"/>
</dbReference>
<evidence type="ECO:0000313" key="3">
    <source>
        <dbReference type="Proteomes" id="UP000314294"/>
    </source>
</evidence>
<reference evidence="2 3" key="1">
    <citation type="submission" date="2019-03" db="EMBL/GenBank/DDBJ databases">
        <title>First draft genome of Liparis tanakae, snailfish: a comprehensive survey of snailfish specific genes.</title>
        <authorList>
            <person name="Kim W."/>
            <person name="Song I."/>
            <person name="Jeong J.-H."/>
            <person name="Kim D."/>
            <person name="Kim S."/>
            <person name="Ryu S."/>
            <person name="Song J.Y."/>
            <person name="Lee S.K."/>
        </authorList>
    </citation>
    <scope>NUCLEOTIDE SEQUENCE [LARGE SCALE GENOMIC DNA]</scope>
    <source>
        <tissue evidence="2">Muscle</tissue>
    </source>
</reference>
<accession>A0A4Z2JH98</accession>
<feature type="compositionally biased region" description="Polar residues" evidence="1">
    <location>
        <begin position="148"/>
        <end position="165"/>
    </location>
</feature>
<feature type="region of interest" description="Disordered" evidence="1">
    <location>
        <begin position="117"/>
        <end position="165"/>
    </location>
</feature>
<evidence type="ECO:0000313" key="2">
    <source>
        <dbReference type="EMBL" id="TNN89327.1"/>
    </source>
</evidence>
<dbReference type="AlphaFoldDB" id="A0A4Z2JH98"/>
<organism evidence="2 3">
    <name type="scientific">Liparis tanakae</name>
    <name type="common">Tanaka's snailfish</name>
    <dbReference type="NCBI Taxonomy" id="230148"/>
    <lineage>
        <taxon>Eukaryota</taxon>
        <taxon>Metazoa</taxon>
        <taxon>Chordata</taxon>
        <taxon>Craniata</taxon>
        <taxon>Vertebrata</taxon>
        <taxon>Euteleostomi</taxon>
        <taxon>Actinopterygii</taxon>
        <taxon>Neopterygii</taxon>
        <taxon>Teleostei</taxon>
        <taxon>Neoteleostei</taxon>
        <taxon>Acanthomorphata</taxon>
        <taxon>Eupercaria</taxon>
        <taxon>Perciformes</taxon>
        <taxon>Cottioidei</taxon>
        <taxon>Cottales</taxon>
        <taxon>Liparidae</taxon>
        <taxon>Liparis</taxon>
    </lineage>
</organism>
<comment type="caution">
    <text evidence="2">The sequence shown here is derived from an EMBL/GenBank/DDBJ whole genome shotgun (WGS) entry which is preliminary data.</text>
</comment>
<sequence>MQDDTFEPARSSFPVDCALMQQTPPALRQVLPAKHSAIFDLSQGLWLHLVVYVSESRVLLMEINQRVDLNDGVFNQTQSPGSRVTFDDDGLGGRGREGNGIFVAAFEAESIRLIHLPREGSEGRQSPGTELLNDRSASPMCPEPEEPTINSPGATPRDQTSPRYN</sequence>
<keyword evidence="3" id="KW-1185">Reference proteome</keyword>
<name>A0A4Z2JH98_9TELE</name>
<protein>
    <submittedName>
        <fullName evidence="2">Uncharacterized protein</fullName>
    </submittedName>
</protein>
<dbReference type="EMBL" id="SRLO01000002">
    <property type="protein sequence ID" value="TNN89327.1"/>
    <property type="molecule type" value="Genomic_DNA"/>
</dbReference>